<dbReference type="AlphaFoldDB" id="W9C6U2"/>
<feature type="compositionally biased region" description="Low complexity" evidence="1">
    <location>
        <begin position="200"/>
        <end position="230"/>
    </location>
</feature>
<name>W9C6U2_SCLBF</name>
<proteinExistence type="predicted"/>
<accession>W9C6U2</accession>
<sequence>MASETSSTVPFSSVKARLKGLSELLPDDDKDIEEATKTLLEQQMHALSATITTILEDPKSTVRDRCIYLNELMRCEFVIQRNGYDAINDLGLSAIISHLYHWHKWLVRNNFPITWSKEQKQVTLSVADFSGASIRSMKLAAIKYGLQVPFQNPSGSIKRNIDEVSRDAEIIKADDDDESSTRNVSSDVPSDIPSNIPGNVPSDIPSDVASSVPSDIPSDVPGSVPSDFPSNASSDVADKVDGNAPIDPLETTRSPSDSRPLPQELTSHVSIPNAPLAPRVGTAEGMNAVIIPRTCLSVEIEKRLAATNWGNVRTSQYIRCWKKTLYETAPRLSELFVMRESGSTDEVGDSHVWHPVHSVEKKPYCLHPQMFYDEVVSDFFEQWEGHEEVESYTKGPKGADMMWLALQFWLSFADANGSGSPPQRTPEELALKEDLVLAVGKSLGAPREKIRLFEVTWGTKMRSDDPNNRKRKRAHGFGGENYFAKKI</sequence>
<evidence type="ECO:0000256" key="1">
    <source>
        <dbReference type="SAM" id="MobiDB-lite"/>
    </source>
</evidence>
<comment type="caution">
    <text evidence="2">The sequence shown here is derived from an EMBL/GenBank/DDBJ whole genome shotgun (WGS) entry which is preliminary data.</text>
</comment>
<evidence type="ECO:0000313" key="2">
    <source>
        <dbReference type="EMBL" id="ESZ90619.1"/>
    </source>
</evidence>
<evidence type="ECO:0000313" key="3">
    <source>
        <dbReference type="Proteomes" id="UP000019487"/>
    </source>
</evidence>
<feature type="region of interest" description="Disordered" evidence="1">
    <location>
        <begin position="171"/>
        <end position="265"/>
    </location>
</feature>
<protein>
    <submittedName>
        <fullName evidence="2">Uncharacterized protein</fullName>
    </submittedName>
</protein>
<reference evidence="2 3" key="1">
    <citation type="journal article" date="2014" name="Genome Announc.">
        <title>Draft genome sequence of Sclerotinia borealis, a psychrophilic plant pathogenic fungus.</title>
        <authorList>
            <person name="Mardanov A.V."/>
            <person name="Beletsky A.V."/>
            <person name="Kadnikov V.V."/>
            <person name="Ignatov A.N."/>
            <person name="Ravin N.V."/>
        </authorList>
    </citation>
    <scope>NUCLEOTIDE SEQUENCE [LARGE SCALE GENOMIC DNA]</scope>
    <source>
        <strain evidence="3">F-4157</strain>
    </source>
</reference>
<dbReference type="EMBL" id="AYSA01000595">
    <property type="protein sequence ID" value="ESZ90619.1"/>
    <property type="molecule type" value="Genomic_DNA"/>
</dbReference>
<keyword evidence="3" id="KW-1185">Reference proteome</keyword>
<dbReference type="OrthoDB" id="3541131at2759"/>
<gene>
    <name evidence="2" type="ORF">SBOR_8992</name>
</gene>
<dbReference type="HOGENOM" id="CLU_560385_0_0_1"/>
<organism evidence="2 3">
    <name type="scientific">Sclerotinia borealis (strain F-4128)</name>
    <dbReference type="NCBI Taxonomy" id="1432307"/>
    <lineage>
        <taxon>Eukaryota</taxon>
        <taxon>Fungi</taxon>
        <taxon>Dikarya</taxon>
        <taxon>Ascomycota</taxon>
        <taxon>Pezizomycotina</taxon>
        <taxon>Leotiomycetes</taxon>
        <taxon>Helotiales</taxon>
        <taxon>Sclerotiniaceae</taxon>
        <taxon>Sclerotinia</taxon>
    </lineage>
</organism>
<feature type="compositionally biased region" description="Polar residues" evidence="1">
    <location>
        <begin position="181"/>
        <end position="197"/>
    </location>
</feature>
<dbReference type="Proteomes" id="UP000019487">
    <property type="component" value="Unassembled WGS sequence"/>
</dbReference>